<protein>
    <submittedName>
        <fullName evidence="1">Uncharacterized protein</fullName>
    </submittedName>
</protein>
<dbReference type="EMBL" id="BARU01035659">
    <property type="protein sequence ID" value="GAH83008.1"/>
    <property type="molecule type" value="Genomic_DNA"/>
</dbReference>
<feature type="non-terminal residue" evidence="1">
    <location>
        <position position="49"/>
    </location>
</feature>
<gene>
    <name evidence="1" type="ORF">S03H2_55776</name>
</gene>
<proteinExistence type="predicted"/>
<comment type="caution">
    <text evidence="1">The sequence shown here is derived from an EMBL/GenBank/DDBJ whole genome shotgun (WGS) entry which is preliminary data.</text>
</comment>
<accession>X1KLT5</accession>
<name>X1KLT5_9ZZZZ</name>
<evidence type="ECO:0000313" key="1">
    <source>
        <dbReference type="EMBL" id="GAH83008.1"/>
    </source>
</evidence>
<reference evidence="1" key="1">
    <citation type="journal article" date="2014" name="Front. Microbiol.">
        <title>High frequency of phylogenetically diverse reductive dehalogenase-homologous genes in deep subseafloor sedimentary metagenomes.</title>
        <authorList>
            <person name="Kawai M."/>
            <person name="Futagami T."/>
            <person name="Toyoda A."/>
            <person name="Takaki Y."/>
            <person name="Nishi S."/>
            <person name="Hori S."/>
            <person name="Arai W."/>
            <person name="Tsubouchi T."/>
            <person name="Morono Y."/>
            <person name="Uchiyama I."/>
            <person name="Ito T."/>
            <person name="Fujiyama A."/>
            <person name="Inagaki F."/>
            <person name="Takami H."/>
        </authorList>
    </citation>
    <scope>NUCLEOTIDE SEQUENCE</scope>
    <source>
        <strain evidence="1">Expedition CK06-06</strain>
    </source>
</reference>
<organism evidence="1">
    <name type="scientific">marine sediment metagenome</name>
    <dbReference type="NCBI Taxonomy" id="412755"/>
    <lineage>
        <taxon>unclassified sequences</taxon>
        <taxon>metagenomes</taxon>
        <taxon>ecological metagenomes</taxon>
    </lineage>
</organism>
<sequence length="49" mass="5800">MIEEIVNSLKRSPRYKDRVEHIEVLASQDAVYGVIKKDLPQNIKDYLRK</sequence>
<dbReference type="AlphaFoldDB" id="X1KLT5"/>